<evidence type="ECO:0000313" key="2">
    <source>
        <dbReference type="EMBL" id="KAK0724582.1"/>
    </source>
</evidence>
<sequence>MTARNNSAVTAPKTPPARDNQSISALSGPGNMFQWPGPIVFFVFGYYDLRDYIKFHPEYVGKKRRGAECKMEPADIQSELHQLQLKIMNGQLPNWQLSKPQTAMGKETKAEAELSRQYVALRHNQAWVLALTFAPSFRSALSLTV</sequence>
<keyword evidence="3" id="KW-1185">Reference proteome</keyword>
<proteinExistence type="predicted"/>
<gene>
    <name evidence="2" type="ORF">B0H67DRAFT_641099</name>
</gene>
<dbReference type="Proteomes" id="UP001172102">
    <property type="component" value="Unassembled WGS sequence"/>
</dbReference>
<reference evidence="2" key="1">
    <citation type="submission" date="2023-06" db="EMBL/GenBank/DDBJ databases">
        <title>Genome-scale phylogeny and comparative genomics of the fungal order Sordariales.</title>
        <authorList>
            <consortium name="Lawrence Berkeley National Laboratory"/>
            <person name="Hensen N."/>
            <person name="Bonometti L."/>
            <person name="Westerberg I."/>
            <person name="Brannstrom I.O."/>
            <person name="Guillou S."/>
            <person name="Cros-Aarteil S."/>
            <person name="Calhoun S."/>
            <person name="Haridas S."/>
            <person name="Kuo A."/>
            <person name="Mondo S."/>
            <person name="Pangilinan J."/>
            <person name="Riley R."/>
            <person name="Labutti K."/>
            <person name="Andreopoulos B."/>
            <person name="Lipzen A."/>
            <person name="Chen C."/>
            <person name="Yanf M."/>
            <person name="Daum C."/>
            <person name="Ng V."/>
            <person name="Clum A."/>
            <person name="Steindorff A."/>
            <person name="Ohm R."/>
            <person name="Martin F."/>
            <person name="Silar P."/>
            <person name="Natvig D."/>
            <person name="Lalanne C."/>
            <person name="Gautier V."/>
            <person name="Ament-Velasquez S.L."/>
            <person name="Kruys A."/>
            <person name="Hutchinson M.I."/>
            <person name="Powell A.J."/>
            <person name="Barry K."/>
            <person name="Miller A.N."/>
            <person name="Grigoriev I.V."/>
            <person name="Debuchy R."/>
            <person name="Gladieux P."/>
            <person name="Thoren M.H."/>
            <person name="Johannesson H."/>
        </authorList>
    </citation>
    <scope>NUCLEOTIDE SEQUENCE</scope>
    <source>
        <strain evidence="2">SMH4607-1</strain>
    </source>
</reference>
<organism evidence="2 3">
    <name type="scientific">Lasiosphaeris hirsuta</name>
    <dbReference type="NCBI Taxonomy" id="260670"/>
    <lineage>
        <taxon>Eukaryota</taxon>
        <taxon>Fungi</taxon>
        <taxon>Dikarya</taxon>
        <taxon>Ascomycota</taxon>
        <taxon>Pezizomycotina</taxon>
        <taxon>Sordariomycetes</taxon>
        <taxon>Sordariomycetidae</taxon>
        <taxon>Sordariales</taxon>
        <taxon>Lasiosphaeriaceae</taxon>
        <taxon>Lasiosphaeris</taxon>
    </lineage>
</organism>
<feature type="region of interest" description="Disordered" evidence="1">
    <location>
        <begin position="1"/>
        <end position="23"/>
    </location>
</feature>
<protein>
    <submittedName>
        <fullName evidence="2">Uncharacterized protein</fullName>
    </submittedName>
</protein>
<evidence type="ECO:0000313" key="3">
    <source>
        <dbReference type="Proteomes" id="UP001172102"/>
    </source>
</evidence>
<accession>A0AA40E4C2</accession>
<evidence type="ECO:0000256" key="1">
    <source>
        <dbReference type="SAM" id="MobiDB-lite"/>
    </source>
</evidence>
<comment type="caution">
    <text evidence="2">The sequence shown here is derived from an EMBL/GenBank/DDBJ whole genome shotgun (WGS) entry which is preliminary data.</text>
</comment>
<dbReference type="EMBL" id="JAUKUA010000002">
    <property type="protein sequence ID" value="KAK0724582.1"/>
    <property type="molecule type" value="Genomic_DNA"/>
</dbReference>
<dbReference type="AlphaFoldDB" id="A0AA40E4C2"/>
<name>A0AA40E4C2_9PEZI</name>